<dbReference type="AlphaFoldDB" id="A0A7S1Z740"/>
<reference evidence="1" key="1">
    <citation type="submission" date="2021-01" db="EMBL/GenBank/DDBJ databases">
        <authorList>
            <person name="Corre E."/>
            <person name="Pelletier E."/>
            <person name="Niang G."/>
            <person name="Scheremetjew M."/>
            <person name="Finn R."/>
            <person name="Kale V."/>
            <person name="Holt S."/>
            <person name="Cochrane G."/>
            <person name="Meng A."/>
            <person name="Brown T."/>
            <person name="Cohen L."/>
        </authorList>
    </citation>
    <scope>NUCLEOTIDE SEQUENCE</scope>
    <source>
        <strain evidence="1">Grunow 1884</strain>
    </source>
</reference>
<protein>
    <submittedName>
        <fullName evidence="1">Uncharacterized protein</fullName>
    </submittedName>
</protein>
<accession>A0A7S1Z740</accession>
<gene>
    <name evidence="1" type="ORF">OSIN01602_LOCUS5505</name>
</gene>
<dbReference type="EMBL" id="HBGO01009931">
    <property type="protein sequence ID" value="CAD9330188.1"/>
    <property type="molecule type" value="Transcribed_RNA"/>
</dbReference>
<evidence type="ECO:0000313" key="1">
    <source>
        <dbReference type="EMBL" id="CAD9330188.1"/>
    </source>
</evidence>
<name>A0A7S1Z740_TRICV</name>
<sequence length="153" mass="16817">MQFIGFAESKLFASGLSPHDLHSDSCAALALPVVDEIKENRKGRFLAQTVRGGGWVDLGNSRLKEAVMVLVHRLWLERGLLGTSHPATTQAEMTLPPNNLPLTPTQPLVKSSPQTFQPLPLLVKSCFGFATACWFFPGPRLKQQSTTYRSSIN</sequence>
<proteinExistence type="predicted"/>
<organism evidence="1">
    <name type="scientific">Trieres chinensis</name>
    <name type="common">Marine centric diatom</name>
    <name type="synonym">Odontella sinensis</name>
    <dbReference type="NCBI Taxonomy" id="1514140"/>
    <lineage>
        <taxon>Eukaryota</taxon>
        <taxon>Sar</taxon>
        <taxon>Stramenopiles</taxon>
        <taxon>Ochrophyta</taxon>
        <taxon>Bacillariophyta</taxon>
        <taxon>Mediophyceae</taxon>
        <taxon>Biddulphiophycidae</taxon>
        <taxon>Eupodiscales</taxon>
        <taxon>Parodontellaceae</taxon>
        <taxon>Trieres</taxon>
    </lineage>
</organism>